<comment type="caution">
    <text evidence="1">The sequence shown here is derived from an EMBL/GenBank/DDBJ whole genome shotgun (WGS) entry which is preliminary data.</text>
</comment>
<gene>
    <name evidence="1" type="ORF">F5148DRAFT_1215768</name>
</gene>
<dbReference type="EMBL" id="JAGFNK010000181">
    <property type="protein sequence ID" value="KAI9461065.1"/>
    <property type="molecule type" value="Genomic_DNA"/>
</dbReference>
<proteinExistence type="predicted"/>
<organism evidence="1 2">
    <name type="scientific">Russula earlei</name>
    <dbReference type="NCBI Taxonomy" id="71964"/>
    <lineage>
        <taxon>Eukaryota</taxon>
        <taxon>Fungi</taxon>
        <taxon>Dikarya</taxon>
        <taxon>Basidiomycota</taxon>
        <taxon>Agaricomycotina</taxon>
        <taxon>Agaricomycetes</taxon>
        <taxon>Russulales</taxon>
        <taxon>Russulaceae</taxon>
        <taxon>Russula</taxon>
    </lineage>
</organism>
<evidence type="ECO:0000313" key="1">
    <source>
        <dbReference type="EMBL" id="KAI9461065.1"/>
    </source>
</evidence>
<name>A0ACC0U3B4_9AGAM</name>
<keyword evidence="2" id="KW-1185">Reference proteome</keyword>
<dbReference type="Proteomes" id="UP001207468">
    <property type="component" value="Unassembled WGS sequence"/>
</dbReference>
<protein>
    <submittedName>
        <fullName evidence="1">Uncharacterized protein</fullName>
    </submittedName>
</protein>
<reference evidence="1" key="1">
    <citation type="submission" date="2021-03" db="EMBL/GenBank/DDBJ databases">
        <title>Evolutionary priming and transition to the ectomycorrhizal habit in an iconic lineage of mushroom-forming fungi: is preadaptation a requirement?</title>
        <authorList>
            <consortium name="DOE Joint Genome Institute"/>
            <person name="Looney B.P."/>
            <person name="Miyauchi S."/>
            <person name="Morin E."/>
            <person name="Drula E."/>
            <person name="Courty P.E."/>
            <person name="Chicoki N."/>
            <person name="Fauchery L."/>
            <person name="Kohler A."/>
            <person name="Kuo A."/>
            <person name="LaButti K."/>
            <person name="Pangilinan J."/>
            <person name="Lipzen A."/>
            <person name="Riley R."/>
            <person name="Andreopoulos W."/>
            <person name="He G."/>
            <person name="Johnson J."/>
            <person name="Barry K.W."/>
            <person name="Grigoriev I.V."/>
            <person name="Nagy L."/>
            <person name="Hibbett D."/>
            <person name="Henrissat B."/>
            <person name="Matheny P.B."/>
            <person name="Labbe J."/>
            <person name="Martin A.F."/>
        </authorList>
    </citation>
    <scope>NUCLEOTIDE SEQUENCE</scope>
    <source>
        <strain evidence="1">BPL698</strain>
    </source>
</reference>
<accession>A0ACC0U3B4</accession>
<evidence type="ECO:0000313" key="2">
    <source>
        <dbReference type="Proteomes" id="UP001207468"/>
    </source>
</evidence>
<sequence length="70" mass="8156">MWLFFSVILSFPSPAPMTKGKERFKRGRDVIFLIVLSRLVAYLMRPFNQMMAQEGKVPLVPPNPSTLFRR</sequence>